<reference evidence="3" key="2">
    <citation type="submission" date="2019-11" db="EMBL/GenBank/DDBJ databases">
        <authorList>
            <person name="Feng L."/>
        </authorList>
    </citation>
    <scope>NUCLEOTIDE SEQUENCE</scope>
    <source>
        <strain evidence="3">BdentiumLFYP24</strain>
    </source>
</reference>
<organism evidence="3">
    <name type="scientific">Bifidobacterium dentium</name>
    <dbReference type="NCBI Taxonomy" id="1689"/>
    <lineage>
        <taxon>Bacteria</taxon>
        <taxon>Bacillati</taxon>
        <taxon>Actinomycetota</taxon>
        <taxon>Actinomycetes</taxon>
        <taxon>Bifidobacteriales</taxon>
        <taxon>Bifidobacteriaceae</taxon>
        <taxon>Bifidobacterium</taxon>
    </lineage>
</organism>
<gene>
    <name evidence="3" type="ORF">BDLFYP24_00598</name>
    <name evidence="2" type="ORF">GBB04_02000</name>
</gene>
<sequence length="277" mass="29183">MQHPVLPSLGNAETDKEAISVVLLTGVHRLALDATSFSLADSCPSVCCVTYDFATDDTAETGFSMTRTIRRPGGLGQLSEGDCTTFPMEACCPTCSVKRDLVAALGHLCNRADMFLITLPIGIEGAPVAQYLLECSLLGGTARPVDAATIASVTDPEGFASRLCDDEQLLLAGTDEHDGVFDPRCVGTVQARLISEAEHVLLLPTARPNHPDTKAVAPERNHERPSRSHDLIAALASPETVIHPNAHAVSLHTLLETTPAATIPESADACGRGNGLV</sequence>
<dbReference type="EMBL" id="WDPD01000001">
    <property type="protein sequence ID" value="KAB7462567.1"/>
    <property type="molecule type" value="Genomic_DNA"/>
</dbReference>
<dbReference type="RefSeq" id="WP_034520913.1">
    <property type="nucleotide sequence ID" value="NZ_CACRSP010000015.1"/>
</dbReference>
<reference evidence="2 4" key="1">
    <citation type="journal article" date="2019" name="Nat. Med.">
        <title>A library of human gut bacterial isolates paired with longitudinal multiomics data enables mechanistic microbiome research.</title>
        <authorList>
            <person name="Poyet M."/>
            <person name="Groussin M."/>
            <person name="Gibbons S.M."/>
            <person name="Avila-Pacheco J."/>
            <person name="Jiang X."/>
            <person name="Kearney S.M."/>
            <person name="Perrotta A.R."/>
            <person name="Berdy B."/>
            <person name="Zhao S."/>
            <person name="Lieberman T.D."/>
            <person name="Swanson P.K."/>
            <person name="Smith M."/>
            <person name="Roesemann S."/>
            <person name="Alexander J.E."/>
            <person name="Rich S.A."/>
            <person name="Livny J."/>
            <person name="Vlamakis H."/>
            <person name="Clish C."/>
            <person name="Bullock K."/>
            <person name="Deik A."/>
            <person name="Scott J."/>
            <person name="Pierce K.A."/>
            <person name="Xavier R.J."/>
            <person name="Alm E.J."/>
        </authorList>
    </citation>
    <scope>NUCLEOTIDE SEQUENCE [LARGE SCALE GENOMIC DNA]</scope>
    <source>
        <strain evidence="2 4">BIOML-A2</strain>
    </source>
</reference>
<name>A0A6N2V018_9BIFI</name>
<evidence type="ECO:0000313" key="2">
    <source>
        <dbReference type="EMBL" id="KAB7462567.1"/>
    </source>
</evidence>
<accession>A0A6N2V018</accession>
<protein>
    <submittedName>
        <fullName evidence="3">Uncharacterized protein</fullName>
    </submittedName>
</protein>
<proteinExistence type="predicted"/>
<feature type="compositionally biased region" description="Basic and acidic residues" evidence="1">
    <location>
        <begin position="209"/>
        <end position="226"/>
    </location>
</feature>
<dbReference type="EMBL" id="CACRSP010000015">
    <property type="protein sequence ID" value="VYT21711.1"/>
    <property type="molecule type" value="Genomic_DNA"/>
</dbReference>
<evidence type="ECO:0000313" key="3">
    <source>
        <dbReference type="EMBL" id="VYT21711.1"/>
    </source>
</evidence>
<evidence type="ECO:0000256" key="1">
    <source>
        <dbReference type="SAM" id="MobiDB-lite"/>
    </source>
</evidence>
<dbReference type="Proteomes" id="UP000429211">
    <property type="component" value="Unassembled WGS sequence"/>
</dbReference>
<evidence type="ECO:0000313" key="4">
    <source>
        <dbReference type="Proteomes" id="UP000429211"/>
    </source>
</evidence>
<feature type="region of interest" description="Disordered" evidence="1">
    <location>
        <begin position="206"/>
        <end position="226"/>
    </location>
</feature>
<dbReference type="AlphaFoldDB" id="A0A6N2V018"/>